<feature type="compositionally biased region" description="Polar residues" evidence="1">
    <location>
        <begin position="45"/>
        <end position="65"/>
    </location>
</feature>
<organism evidence="2">
    <name type="scientific">viral metagenome</name>
    <dbReference type="NCBI Taxonomy" id="1070528"/>
    <lineage>
        <taxon>unclassified sequences</taxon>
        <taxon>metagenomes</taxon>
        <taxon>organismal metagenomes</taxon>
    </lineage>
</organism>
<evidence type="ECO:0000256" key="1">
    <source>
        <dbReference type="SAM" id="MobiDB-lite"/>
    </source>
</evidence>
<reference evidence="2" key="1">
    <citation type="journal article" date="2020" name="Nature">
        <title>Giant virus diversity and host interactions through global metagenomics.</title>
        <authorList>
            <person name="Schulz F."/>
            <person name="Roux S."/>
            <person name="Paez-Espino D."/>
            <person name="Jungbluth S."/>
            <person name="Walsh D.A."/>
            <person name="Denef V.J."/>
            <person name="McMahon K.D."/>
            <person name="Konstantinidis K.T."/>
            <person name="Eloe-Fadrosh E.A."/>
            <person name="Kyrpides N.C."/>
            <person name="Woyke T."/>
        </authorList>
    </citation>
    <scope>NUCLEOTIDE SEQUENCE</scope>
    <source>
        <strain evidence="2">GVMAG-M-3300009155-2</strain>
    </source>
</reference>
<name>A0A6C0ESX2_9ZZZZ</name>
<dbReference type="EMBL" id="MN738918">
    <property type="protein sequence ID" value="QHT31380.1"/>
    <property type="molecule type" value="Genomic_DNA"/>
</dbReference>
<sequence length="232" mass="25998">MSSSTSLAAARNRRSGSQNAPQQPQSRPVTSISSQAAFAQQNSSRNPKMQKQPTTNNIQSETSNGLPFTKLTVSDAIGLITLRLGRVEQFIIDLQEERNGDESSFVGLPENTRVIDNSILTNIINRLDNLEKKDLNPKNNDQIIKFEKELRDAKDLLINVMLKIENYIKDTNSKFSEYDSAILDLEQNIPIQKNDLLGVNLETEESIVSEYVLNDNINSNVKDDDLVNSEES</sequence>
<feature type="region of interest" description="Disordered" evidence="1">
    <location>
        <begin position="1"/>
        <end position="65"/>
    </location>
</feature>
<proteinExistence type="predicted"/>
<evidence type="ECO:0000313" key="2">
    <source>
        <dbReference type="EMBL" id="QHT31380.1"/>
    </source>
</evidence>
<accession>A0A6C0ESX2</accession>
<feature type="compositionally biased region" description="Low complexity" evidence="1">
    <location>
        <begin position="31"/>
        <end position="44"/>
    </location>
</feature>
<protein>
    <submittedName>
        <fullName evidence="2">Uncharacterized protein</fullName>
    </submittedName>
</protein>
<dbReference type="AlphaFoldDB" id="A0A6C0ESX2"/>
<feature type="compositionally biased region" description="Polar residues" evidence="1">
    <location>
        <begin position="15"/>
        <end position="30"/>
    </location>
</feature>